<dbReference type="Gene3D" id="1.25.40.20">
    <property type="entry name" value="Ankyrin repeat-containing domain"/>
    <property type="match status" value="1"/>
</dbReference>
<dbReference type="SUPFAM" id="SSF48403">
    <property type="entry name" value="Ankyrin repeat"/>
    <property type="match status" value="1"/>
</dbReference>
<dbReference type="EMBL" id="JACHLK010000010">
    <property type="protein sequence ID" value="MBB6561824.1"/>
    <property type="molecule type" value="Genomic_DNA"/>
</dbReference>
<dbReference type="AlphaFoldDB" id="A0A7X0UBC8"/>
<feature type="repeat" description="ANK" evidence="3">
    <location>
        <begin position="31"/>
        <end position="63"/>
    </location>
</feature>
<reference evidence="4 5" key="1">
    <citation type="submission" date="2020-08" db="EMBL/GenBank/DDBJ databases">
        <title>Functional genomics of gut bacteria from endangered species of beetles.</title>
        <authorList>
            <person name="Carlos-Shanley C."/>
        </authorList>
    </citation>
    <scope>NUCLEOTIDE SEQUENCE [LARGE SCALE GENOMIC DNA]</scope>
    <source>
        <strain evidence="4 5">S00198</strain>
    </source>
</reference>
<comment type="caution">
    <text evidence="4">The sequence shown here is derived from an EMBL/GenBank/DDBJ whole genome shotgun (WGS) entry which is preliminary data.</text>
</comment>
<proteinExistence type="predicted"/>
<evidence type="ECO:0000313" key="5">
    <source>
        <dbReference type="Proteomes" id="UP000575083"/>
    </source>
</evidence>
<feature type="repeat" description="ANK" evidence="3">
    <location>
        <begin position="64"/>
        <end position="90"/>
    </location>
</feature>
<keyword evidence="2 3" id="KW-0040">ANK repeat</keyword>
<keyword evidence="1" id="KW-0677">Repeat</keyword>
<gene>
    <name evidence="4" type="ORF">HNP48_004526</name>
</gene>
<protein>
    <submittedName>
        <fullName evidence="4">Ankyrin repeat protein</fullName>
    </submittedName>
</protein>
<dbReference type="Pfam" id="PF12796">
    <property type="entry name" value="Ank_2"/>
    <property type="match status" value="1"/>
</dbReference>
<dbReference type="InterPro" id="IPR036770">
    <property type="entry name" value="Ankyrin_rpt-contain_sf"/>
</dbReference>
<evidence type="ECO:0000256" key="3">
    <source>
        <dbReference type="PROSITE-ProRule" id="PRU00023"/>
    </source>
</evidence>
<dbReference type="GO" id="GO:0085020">
    <property type="term" value="P:protein K6-linked ubiquitination"/>
    <property type="evidence" value="ECO:0007669"/>
    <property type="project" value="TreeGrafter"/>
</dbReference>
<dbReference type="PANTHER" id="PTHR24171">
    <property type="entry name" value="ANKYRIN REPEAT DOMAIN-CONTAINING PROTEIN 39-RELATED"/>
    <property type="match status" value="1"/>
</dbReference>
<dbReference type="InterPro" id="IPR002110">
    <property type="entry name" value="Ankyrin_rpt"/>
</dbReference>
<dbReference type="Proteomes" id="UP000575083">
    <property type="component" value="Unassembled WGS sequence"/>
</dbReference>
<dbReference type="PROSITE" id="PS50088">
    <property type="entry name" value="ANK_REPEAT"/>
    <property type="match status" value="2"/>
</dbReference>
<dbReference type="PROSITE" id="PS50297">
    <property type="entry name" value="ANK_REP_REGION"/>
    <property type="match status" value="2"/>
</dbReference>
<dbReference type="GO" id="GO:0004842">
    <property type="term" value="F:ubiquitin-protein transferase activity"/>
    <property type="evidence" value="ECO:0007669"/>
    <property type="project" value="TreeGrafter"/>
</dbReference>
<evidence type="ECO:0000256" key="1">
    <source>
        <dbReference type="ARBA" id="ARBA00022737"/>
    </source>
</evidence>
<accession>A0A7X0UBC8</accession>
<dbReference type="RefSeq" id="WP_184861275.1">
    <property type="nucleotide sequence ID" value="NZ_JACHLK010000010.1"/>
</dbReference>
<evidence type="ECO:0000256" key="2">
    <source>
        <dbReference type="ARBA" id="ARBA00023043"/>
    </source>
</evidence>
<keyword evidence="5" id="KW-1185">Reference proteome</keyword>
<dbReference type="SMART" id="SM00248">
    <property type="entry name" value="ANK"/>
    <property type="match status" value="2"/>
</dbReference>
<name>A0A7X0UBC8_9BURK</name>
<sequence length="119" mass="13035">MDNLQDLFNRCQHTADWFGLKINSVNERNDFGDTPLHTVCTWGDVRAARMLLDAGADPNAKGDQGATPLFNAIISGRVELVQLLLNSGASKGEKIFGDTSPFEYARNSRANAAVLRLLK</sequence>
<dbReference type="PANTHER" id="PTHR24171:SF8">
    <property type="entry name" value="BRCA1-ASSOCIATED RING DOMAIN PROTEIN 1"/>
    <property type="match status" value="1"/>
</dbReference>
<organism evidence="4 5">
    <name type="scientific">Acidovorax soli</name>
    <dbReference type="NCBI Taxonomy" id="592050"/>
    <lineage>
        <taxon>Bacteria</taxon>
        <taxon>Pseudomonadati</taxon>
        <taxon>Pseudomonadota</taxon>
        <taxon>Betaproteobacteria</taxon>
        <taxon>Burkholderiales</taxon>
        <taxon>Comamonadaceae</taxon>
        <taxon>Acidovorax</taxon>
    </lineage>
</organism>
<evidence type="ECO:0000313" key="4">
    <source>
        <dbReference type="EMBL" id="MBB6561824.1"/>
    </source>
</evidence>